<dbReference type="AlphaFoldDB" id="A0AAQ6IF08"/>
<feature type="compositionally biased region" description="Polar residues" evidence="8">
    <location>
        <begin position="216"/>
        <end position="227"/>
    </location>
</feature>
<evidence type="ECO:0000313" key="10">
    <source>
        <dbReference type="Ensembl" id="ENSATEP00000075925.1"/>
    </source>
</evidence>
<comment type="subcellular location">
    <subcellularLocation>
        <location evidence="1">Early endosome membrane</location>
        <topology evidence="1">Single-pass membrane protein</topology>
    </subcellularLocation>
</comment>
<evidence type="ECO:0000313" key="11">
    <source>
        <dbReference type="Proteomes" id="UP000265040"/>
    </source>
</evidence>
<dbReference type="PANTHER" id="PTHR16514">
    <property type="entry name" value="LOW DENSITY LIPOPROTEIN RECEPTOR CLASS A DOMAIN-CONTAINING 4A"/>
    <property type="match status" value="1"/>
</dbReference>
<dbReference type="Ensembl" id="ENSATET00000077725.1">
    <property type="protein sequence ID" value="ENSATEP00000075925.1"/>
    <property type="gene ID" value="ENSATEG00000013377.3"/>
</dbReference>
<evidence type="ECO:0000256" key="4">
    <source>
        <dbReference type="ARBA" id="ARBA00022700"/>
    </source>
</evidence>
<organism evidence="10 11">
    <name type="scientific">Anabas testudineus</name>
    <name type="common">Climbing perch</name>
    <name type="synonym">Anthias testudineus</name>
    <dbReference type="NCBI Taxonomy" id="64144"/>
    <lineage>
        <taxon>Eukaryota</taxon>
        <taxon>Metazoa</taxon>
        <taxon>Chordata</taxon>
        <taxon>Craniata</taxon>
        <taxon>Vertebrata</taxon>
        <taxon>Euteleostomi</taxon>
        <taxon>Actinopterygii</taxon>
        <taxon>Neopterygii</taxon>
        <taxon>Teleostei</taxon>
        <taxon>Neoteleostei</taxon>
        <taxon>Acanthomorphata</taxon>
        <taxon>Anabantaria</taxon>
        <taxon>Anabantiformes</taxon>
        <taxon>Anabantoidei</taxon>
        <taxon>Anabantidae</taxon>
        <taxon>Anabas</taxon>
    </lineage>
</organism>
<reference evidence="10" key="2">
    <citation type="submission" date="2025-08" db="UniProtKB">
        <authorList>
            <consortium name="Ensembl"/>
        </authorList>
    </citation>
    <scope>IDENTIFICATION</scope>
</reference>
<evidence type="ECO:0000256" key="3">
    <source>
        <dbReference type="ARBA" id="ARBA00022692"/>
    </source>
</evidence>
<proteinExistence type="inferred from homology"/>
<feature type="compositionally biased region" description="Polar residues" evidence="8">
    <location>
        <begin position="251"/>
        <end position="264"/>
    </location>
</feature>
<dbReference type="InterPro" id="IPR043445">
    <property type="entry name" value="TMEPAI/LRAD4"/>
</dbReference>
<dbReference type="GeneTree" id="ENSGT00390000000724"/>
<accession>A0AAQ6IF08</accession>
<feature type="compositionally biased region" description="Polar residues" evidence="8">
    <location>
        <begin position="188"/>
        <end position="198"/>
    </location>
</feature>
<feature type="region of interest" description="Disordered" evidence="8">
    <location>
        <begin position="188"/>
        <end position="264"/>
    </location>
</feature>
<keyword evidence="11" id="KW-1185">Reference proteome</keyword>
<evidence type="ECO:0000256" key="9">
    <source>
        <dbReference type="SAM" id="Phobius"/>
    </source>
</evidence>
<evidence type="ECO:0000256" key="8">
    <source>
        <dbReference type="SAM" id="MobiDB-lite"/>
    </source>
</evidence>
<evidence type="ECO:0000256" key="1">
    <source>
        <dbReference type="ARBA" id="ARBA00004391"/>
    </source>
</evidence>
<evidence type="ECO:0000256" key="7">
    <source>
        <dbReference type="ARBA" id="ARBA00023136"/>
    </source>
</evidence>
<dbReference type="PANTHER" id="PTHR16514:SF4">
    <property type="entry name" value="LOW-DENSITY LIPOPROTEIN RECEPTOR CLASS A DOMAIN-CONTAINING PROTEIN 4"/>
    <property type="match status" value="1"/>
</dbReference>
<dbReference type="GO" id="GO:0031901">
    <property type="term" value="C:early endosome membrane"/>
    <property type="evidence" value="ECO:0007669"/>
    <property type="project" value="UniProtKB-SubCell"/>
</dbReference>
<dbReference type="GO" id="GO:0000139">
    <property type="term" value="C:Golgi membrane"/>
    <property type="evidence" value="ECO:0007669"/>
    <property type="project" value="TreeGrafter"/>
</dbReference>
<dbReference type="Proteomes" id="UP000265040">
    <property type="component" value="Chromosome 11"/>
</dbReference>
<feature type="transmembrane region" description="Helical" evidence="9">
    <location>
        <begin position="33"/>
        <end position="59"/>
    </location>
</feature>
<name>A0AAQ6IF08_ANATE</name>
<protein>
    <submittedName>
        <fullName evidence="10">Uncharacterized protein</fullName>
    </submittedName>
</protein>
<dbReference type="GO" id="GO:0070412">
    <property type="term" value="F:R-SMAD binding"/>
    <property type="evidence" value="ECO:0007669"/>
    <property type="project" value="InterPro"/>
</dbReference>
<dbReference type="GO" id="GO:0030512">
    <property type="term" value="P:negative regulation of transforming growth factor beta receptor signaling pathway"/>
    <property type="evidence" value="ECO:0007669"/>
    <property type="project" value="InterPro"/>
</dbReference>
<comment type="similarity">
    <text evidence="2">Belongs to the PMEPA1 family.</text>
</comment>
<evidence type="ECO:0000256" key="6">
    <source>
        <dbReference type="ARBA" id="ARBA00022989"/>
    </source>
</evidence>
<evidence type="ECO:0000256" key="5">
    <source>
        <dbReference type="ARBA" id="ARBA00022753"/>
    </source>
</evidence>
<keyword evidence="6 9" id="KW-1133">Transmembrane helix</keyword>
<reference evidence="10" key="3">
    <citation type="submission" date="2025-09" db="UniProtKB">
        <authorList>
            <consortium name="Ensembl"/>
        </authorList>
    </citation>
    <scope>IDENTIFICATION</scope>
</reference>
<reference evidence="10 11" key="1">
    <citation type="submission" date="2021-04" db="EMBL/GenBank/DDBJ databases">
        <authorList>
            <consortium name="Wellcome Sanger Institute Data Sharing"/>
        </authorList>
    </citation>
    <scope>NUCLEOTIDE SEQUENCE [LARGE SCALE GENOMIC DNA]</scope>
</reference>
<sequence>MEFDILAHQTTEQFFTLPQSILSELRPIEVRGVVQITVILLMMTFMIVVIICLLSHYWLPALAFLSRLSHTQRDQVPVCLSLLYTGLGLVVCGHLNRRLQPFMQQQLVCRLQPTYPYLQQEIVNLPPLICLSDREEFLPYKGPCRLQLHPSEPELELRRATVRAPPNRTVFDTDTTHFSLHSKRLQVPSSNSVTNNANARMEDSPPSYNEVMGDCHNSTPGGCQNDNRVPPTDNRSGRARSQTVFHAGSSGPDSATQPSSDLNS</sequence>
<keyword evidence="7 9" id="KW-0472">Membrane</keyword>
<evidence type="ECO:0000256" key="2">
    <source>
        <dbReference type="ARBA" id="ARBA00009908"/>
    </source>
</evidence>
<keyword evidence="3 9" id="KW-0812">Transmembrane</keyword>
<keyword evidence="5" id="KW-0967">Endosome</keyword>
<keyword evidence="4" id="KW-0734">Signal transduction inhibitor</keyword>